<gene>
    <name evidence="2" type="ORF">ACFFF6_13055</name>
</gene>
<keyword evidence="1" id="KW-0812">Transmembrane</keyword>
<comment type="caution">
    <text evidence="2">The sequence shown here is derived from an EMBL/GenBank/DDBJ whole genome shotgun (WGS) entry which is preliminary data.</text>
</comment>
<dbReference type="InterPro" id="IPR011701">
    <property type="entry name" value="MFS"/>
</dbReference>
<keyword evidence="1" id="KW-0472">Membrane</keyword>
<feature type="transmembrane region" description="Helical" evidence="1">
    <location>
        <begin position="28"/>
        <end position="58"/>
    </location>
</feature>
<name>A0ABV6REA4_9MICO</name>
<sequence length="408" mass="40682">MLGNDGGRLRRCADTDTRRLTSRPRPSAALLGWFAASAAVSVPQAAAPILFALIALPITGSADSGAALVLAMTIAQVLGAVPITRLGRRLPLLASVPVLVALRTLALAAIAVLAGTDGPFALLVAAAAAAGLVAGAVHGRLRAALNALITPSRLPRALGVSATLNEIVFVLSPALASVLGGASPLLAAWTVVVLGAAPLLTLRRGPGGAAGSAAPPSPETGGRRAPLPRQVWLWLGCSASSSAAIATIEIGAVSLAVGYGLDPAWSSIFPVALCLASVAGGLWVSARGRGPRLRLVTAWLGVTTAGIGIVAIGQSVSTTLLGAVLVGAVLAPLGTSYSLILDHLAPPERRAEVFAMLRTASSAGVIVASSLISLASVGLALRVVPALPLLAMLAVLALGRRGRLSAAR</sequence>
<dbReference type="SUPFAM" id="SSF103473">
    <property type="entry name" value="MFS general substrate transporter"/>
    <property type="match status" value="1"/>
</dbReference>
<feature type="transmembrane region" description="Helical" evidence="1">
    <location>
        <begin position="231"/>
        <end position="258"/>
    </location>
</feature>
<dbReference type="Pfam" id="PF07690">
    <property type="entry name" value="MFS_1"/>
    <property type="match status" value="1"/>
</dbReference>
<keyword evidence="3" id="KW-1185">Reference proteome</keyword>
<feature type="transmembrane region" description="Helical" evidence="1">
    <location>
        <begin position="64"/>
        <end position="83"/>
    </location>
</feature>
<proteinExistence type="predicted"/>
<feature type="transmembrane region" description="Helical" evidence="1">
    <location>
        <begin position="120"/>
        <end position="137"/>
    </location>
</feature>
<feature type="transmembrane region" description="Helical" evidence="1">
    <location>
        <begin position="90"/>
        <end position="114"/>
    </location>
</feature>
<accession>A0ABV6REA4</accession>
<dbReference type="InterPro" id="IPR036259">
    <property type="entry name" value="MFS_trans_sf"/>
</dbReference>
<feature type="transmembrane region" description="Helical" evidence="1">
    <location>
        <begin position="320"/>
        <end position="341"/>
    </location>
</feature>
<dbReference type="RefSeq" id="WP_376981399.1">
    <property type="nucleotide sequence ID" value="NZ_JBHLSV010000016.1"/>
</dbReference>
<evidence type="ECO:0000313" key="2">
    <source>
        <dbReference type="EMBL" id="MFC0674889.1"/>
    </source>
</evidence>
<organism evidence="2 3">
    <name type="scientific">Brachybacterium hainanense</name>
    <dbReference type="NCBI Taxonomy" id="1541174"/>
    <lineage>
        <taxon>Bacteria</taxon>
        <taxon>Bacillati</taxon>
        <taxon>Actinomycetota</taxon>
        <taxon>Actinomycetes</taxon>
        <taxon>Micrococcales</taxon>
        <taxon>Dermabacteraceae</taxon>
        <taxon>Brachybacterium</taxon>
    </lineage>
</organism>
<feature type="transmembrane region" description="Helical" evidence="1">
    <location>
        <begin position="379"/>
        <end position="399"/>
    </location>
</feature>
<evidence type="ECO:0000256" key="1">
    <source>
        <dbReference type="SAM" id="Phobius"/>
    </source>
</evidence>
<feature type="transmembrane region" description="Helical" evidence="1">
    <location>
        <begin position="296"/>
        <end position="314"/>
    </location>
</feature>
<dbReference type="EMBL" id="JBHLSV010000016">
    <property type="protein sequence ID" value="MFC0674889.1"/>
    <property type="molecule type" value="Genomic_DNA"/>
</dbReference>
<feature type="transmembrane region" description="Helical" evidence="1">
    <location>
        <begin position="185"/>
        <end position="202"/>
    </location>
</feature>
<evidence type="ECO:0000313" key="3">
    <source>
        <dbReference type="Proteomes" id="UP001589793"/>
    </source>
</evidence>
<feature type="transmembrane region" description="Helical" evidence="1">
    <location>
        <begin position="264"/>
        <end position="284"/>
    </location>
</feature>
<feature type="transmembrane region" description="Helical" evidence="1">
    <location>
        <begin position="353"/>
        <end position="373"/>
    </location>
</feature>
<dbReference type="Gene3D" id="1.20.1250.20">
    <property type="entry name" value="MFS general substrate transporter like domains"/>
    <property type="match status" value="2"/>
</dbReference>
<dbReference type="Proteomes" id="UP001589793">
    <property type="component" value="Unassembled WGS sequence"/>
</dbReference>
<keyword evidence="1" id="KW-1133">Transmembrane helix</keyword>
<protein>
    <submittedName>
        <fullName evidence="2">MFS transporter</fullName>
    </submittedName>
</protein>
<reference evidence="2 3" key="1">
    <citation type="submission" date="2024-09" db="EMBL/GenBank/DDBJ databases">
        <authorList>
            <person name="Sun Q."/>
            <person name="Mori K."/>
        </authorList>
    </citation>
    <scope>NUCLEOTIDE SEQUENCE [LARGE SCALE GENOMIC DNA]</scope>
    <source>
        <strain evidence="2 3">CICC 10874</strain>
    </source>
</reference>
<feature type="transmembrane region" description="Helical" evidence="1">
    <location>
        <begin position="158"/>
        <end position="179"/>
    </location>
</feature>